<evidence type="ECO:0000313" key="2">
    <source>
        <dbReference type="EMBL" id="CAK8673366.1"/>
    </source>
</evidence>
<keyword evidence="1" id="KW-0732">Signal</keyword>
<evidence type="ECO:0000313" key="3">
    <source>
        <dbReference type="Proteomes" id="UP001642483"/>
    </source>
</evidence>
<proteinExistence type="predicted"/>
<gene>
    <name evidence="2" type="ORF">CVLEPA_LOCUS3162</name>
</gene>
<sequence>MGNIRNVAACLCFLSALLVGVKSSCYSAFDCFDRDTNTTYESGDSWQTGNCFHCSCWSHKVHVKTCFEQEETEQVPYQFPNVRKSSDDAVYAHLEVYEPLAPKEVIVSEEEAEVLECPPILEDVFDREDVVDLRLPNLRQVNYVMEFKGMGCCALYGYPVNVHPKCQSIWKKEECRYDVVDRETQERCSYSFGMIGK</sequence>
<reference evidence="2 3" key="1">
    <citation type="submission" date="2024-02" db="EMBL/GenBank/DDBJ databases">
        <authorList>
            <person name="Daric V."/>
            <person name="Darras S."/>
        </authorList>
    </citation>
    <scope>NUCLEOTIDE SEQUENCE [LARGE SCALE GENOMIC DNA]</scope>
</reference>
<dbReference type="EMBL" id="CAWYQH010000002">
    <property type="protein sequence ID" value="CAK8673366.1"/>
    <property type="molecule type" value="Genomic_DNA"/>
</dbReference>
<comment type="caution">
    <text evidence="2">The sequence shown here is derived from an EMBL/GenBank/DDBJ whole genome shotgun (WGS) entry which is preliminary data.</text>
</comment>
<feature type="signal peptide" evidence="1">
    <location>
        <begin position="1"/>
        <end position="23"/>
    </location>
</feature>
<dbReference type="Proteomes" id="UP001642483">
    <property type="component" value="Unassembled WGS sequence"/>
</dbReference>
<evidence type="ECO:0000256" key="1">
    <source>
        <dbReference type="SAM" id="SignalP"/>
    </source>
</evidence>
<keyword evidence="3" id="KW-1185">Reference proteome</keyword>
<accession>A0ABP0F1Q8</accession>
<organism evidence="2 3">
    <name type="scientific">Clavelina lepadiformis</name>
    <name type="common">Light-bulb sea squirt</name>
    <name type="synonym">Ascidia lepadiformis</name>
    <dbReference type="NCBI Taxonomy" id="159417"/>
    <lineage>
        <taxon>Eukaryota</taxon>
        <taxon>Metazoa</taxon>
        <taxon>Chordata</taxon>
        <taxon>Tunicata</taxon>
        <taxon>Ascidiacea</taxon>
        <taxon>Aplousobranchia</taxon>
        <taxon>Clavelinidae</taxon>
        <taxon>Clavelina</taxon>
    </lineage>
</organism>
<dbReference type="Gene3D" id="2.60.40.1900">
    <property type="entry name" value="Beta-microseminoprotein (PSP94) domain"/>
    <property type="match status" value="1"/>
</dbReference>
<feature type="chain" id="PRO_5047514660" evidence="1">
    <location>
        <begin position="24"/>
        <end position="197"/>
    </location>
</feature>
<name>A0ABP0F1Q8_CLALP</name>
<protein>
    <submittedName>
        <fullName evidence="2">Uncharacterized protein</fullName>
    </submittedName>
</protein>